<evidence type="ECO:0000313" key="3">
    <source>
        <dbReference type="Proteomes" id="UP001623348"/>
    </source>
</evidence>
<accession>A0ABC9W1S8</accession>
<dbReference type="PANTHER" id="PTHR33395:SF22">
    <property type="entry name" value="REVERSE TRANSCRIPTASE DOMAIN-CONTAINING PROTEIN"/>
    <property type="match status" value="1"/>
</dbReference>
<protein>
    <recommendedName>
        <fullName evidence="4">Dtw domain-containing protein 2</fullName>
    </recommendedName>
</protein>
<dbReference type="Proteomes" id="UP001623348">
    <property type="component" value="Unassembled WGS sequence"/>
</dbReference>
<feature type="region of interest" description="Disordered" evidence="1">
    <location>
        <begin position="74"/>
        <end position="102"/>
    </location>
</feature>
<organism evidence="2 3">
    <name type="scientific">Grus japonensis</name>
    <name type="common">Japanese crane</name>
    <name type="synonym">Red-crowned crane</name>
    <dbReference type="NCBI Taxonomy" id="30415"/>
    <lineage>
        <taxon>Eukaryota</taxon>
        <taxon>Metazoa</taxon>
        <taxon>Chordata</taxon>
        <taxon>Craniata</taxon>
        <taxon>Vertebrata</taxon>
        <taxon>Euteleostomi</taxon>
        <taxon>Archelosauria</taxon>
        <taxon>Archosauria</taxon>
        <taxon>Dinosauria</taxon>
        <taxon>Saurischia</taxon>
        <taxon>Theropoda</taxon>
        <taxon>Coelurosauria</taxon>
        <taxon>Aves</taxon>
        <taxon>Neognathae</taxon>
        <taxon>Neoaves</taxon>
        <taxon>Gruiformes</taxon>
        <taxon>Gruidae</taxon>
        <taxon>Grus</taxon>
    </lineage>
</organism>
<sequence length="209" mass="23407">MDVATQTELLQKHAATQVSGCRECQSLSLGMDGSEENGCVRCDQVDDLLSLVAELREKVPLYNMFEALDMEGQSMEDMDDSPSTPEVLPRSERPTPCIMTTSTRKKSHPDICWRDNAAGHKQSRKFLECIDDNFLLQVIEESTRRGAMLDLVLTNKEGLVGNVKLNGSLGCSDHEIVEFNILRATRRVHSKLAALDFRRVDWPLQGPTL</sequence>
<dbReference type="AlphaFoldDB" id="A0ABC9W1S8"/>
<evidence type="ECO:0000313" key="2">
    <source>
        <dbReference type="EMBL" id="GAB0179564.1"/>
    </source>
</evidence>
<evidence type="ECO:0000256" key="1">
    <source>
        <dbReference type="SAM" id="MobiDB-lite"/>
    </source>
</evidence>
<keyword evidence="3" id="KW-1185">Reference proteome</keyword>
<comment type="caution">
    <text evidence="2">The sequence shown here is derived from an EMBL/GenBank/DDBJ whole genome shotgun (WGS) entry which is preliminary data.</text>
</comment>
<evidence type="ECO:0008006" key="4">
    <source>
        <dbReference type="Google" id="ProtNLM"/>
    </source>
</evidence>
<gene>
    <name evidence="2" type="ORF">GRJ2_000421700</name>
</gene>
<dbReference type="EMBL" id="BAAFJT010000001">
    <property type="protein sequence ID" value="GAB0179564.1"/>
    <property type="molecule type" value="Genomic_DNA"/>
</dbReference>
<proteinExistence type="predicted"/>
<name>A0ABC9W1S8_GRUJA</name>
<reference evidence="2 3" key="1">
    <citation type="submission" date="2024-06" db="EMBL/GenBank/DDBJ databases">
        <title>The draft genome of Grus japonensis, version 3.</title>
        <authorList>
            <person name="Nabeshima K."/>
            <person name="Suzuki S."/>
            <person name="Onuma M."/>
        </authorList>
    </citation>
    <scope>NUCLEOTIDE SEQUENCE [LARGE SCALE GENOMIC DNA]</scope>
    <source>
        <strain evidence="2 3">451A</strain>
    </source>
</reference>
<dbReference type="PANTHER" id="PTHR33395">
    <property type="entry name" value="TRANSCRIPTASE, PUTATIVE-RELATED-RELATED"/>
    <property type="match status" value="1"/>
</dbReference>